<feature type="transmembrane region" description="Helical" evidence="1">
    <location>
        <begin position="7"/>
        <end position="26"/>
    </location>
</feature>
<dbReference type="RefSeq" id="WP_214175940.1">
    <property type="nucleotide sequence ID" value="NZ_JAHCVK010000006.1"/>
</dbReference>
<feature type="transmembrane region" description="Helical" evidence="1">
    <location>
        <begin position="79"/>
        <end position="101"/>
    </location>
</feature>
<proteinExistence type="predicted"/>
<evidence type="ECO:0000256" key="1">
    <source>
        <dbReference type="SAM" id="Phobius"/>
    </source>
</evidence>
<name>A0ABS5SEZ4_9BACT</name>
<gene>
    <name evidence="2" type="ORF">KI810_12775</name>
</gene>
<keyword evidence="1" id="KW-1133">Transmembrane helix</keyword>
<organism evidence="2 3">
    <name type="scientific">Geomobilimonas luticola</name>
    <dbReference type="NCBI Taxonomy" id="1114878"/>
    <lineage>
        <taxon>Bacteria</taxon>
        <taxon>Pseudomonadati</taxon>
        <taxon>Thermodesulfobacteriota</taxon>
        <taxon>Desulfuromonadia</taxon>
        <taxon>Geobacterales</taxon>
        <taxon>Geobacteraceae</taxon>
        <taxon>Geomobilimonas</taxon>
    </lineage>
</organism>
<reference evidence="2 3" key="1">
    <citation type="submission" date="2021-05" db="EMBL/GenBank/DDBJ databases">
        <title>The draft genome of Geobacter luticola JCM 17780.</title>
        <authorList>
            <person name="Xu Z."/>
            <person name="Masuda Y."/>
            <person name="Itoh H."/>
            <person name="Senoo K."/>
        </authorList>
    </citation>
    <scope>NUCLEOTIDE SEQUENCE [LARGE SCALE GENOMIC DNA]</scope>
    <source>
        <strain evidence="2 3">JCM 17780</strain>
    </source>
</reference>
<dbReference type="Proteomes" id="UP000756860">
    <property type="component" value="Unassembled WGS sequence"/>
</dbReference>
<dbReference type="EMBL" id="JAHCVK010000006">
    <property type="protein sequence ID" value="MBT0653935.1"/>
    <property type="molecule type" value="Genomic_DNA"/>
</dbReference>
<protein>
    <submittedName>
        <fullName evidence="2">Uncharacterized protein</fullName>
    </submittedName>
</protein>
<comment type="caution">
    <text evidence="2">The sequence shown here is derived from an EMBL/GenBank/DDBJ whole genome shotgun (WGS) entry which is preliminary data.</text>
</comment>
<evidence type="ECO:0000313" key="2">
    <source>
        <dbReference type="EMBL" id="MBT0653935.1"/>
    </source>
</evidence>
<sequence length="117" mass="12754">MNKRTVRLGLNLISAGIVAITLSTFFNSDVTQLLSLTISGQRRFIVFGLFCGGLCSGLGIMIALAGALNSRADSRDIRLLRSMLVLIVAILLFFTLFFRSINSPQQPPLRPGETIII</sequence>
<keyword evidence="1" id="KW-0472">Membrane</keyword>
<feature type="transmembrane region" description="Helical" evidence="1">
    <location>
        <begin position="46"/>
        <end position="67"/>
    </location>
</feature>
<accession>A0ABS5SEZ4</accession>
<keyword evidence="1" id="KW-0812">Transmembrane</keyword>
<evidence type="ECO:0000313" key="3">
    <source>
        <dbReference type="Proteomes" id="UP000756860"/>
    </source>
</evidence>
<keyword evidence="3" id="KW-1185">Reference proteome</keyword>